<keyword evidence="3" id="KW-1003">Cell membrane</keyword>
<reference evidence="9 10" key="1">
    <citation type="journal article" date="2015" name="Int. J. Syst. Evol. Microbiol.">
        <title>Novibacillus thermophilus gen. nov., sp. nov., a Gram-staining-negative and moderately thermophilic member of the family Thermoactinomycetaceae.</title>
        <authorList>
            <person name="Yang G."/>
            <person name="Chen J."/>
            <person name="Zhou S."/>
        </authorList>
    </citation>
    <scope>NUCLEOTIDE SEQUENCE [LARGE SCALE GENOMIC DNA]</scope>
    <source>
        <strain evidence="9 10">SG-1</strain>
    </source>
</reference>
<dbReference type="KEGG" id="ntr:B0W44_12500"/>
<dbReference type="InterPro" id="IPR035906">
    <property type="entry name" value="MetI-like_sf"/>
</dbReference>
<keyword evidence="4 7" id="KW-0812">Transmembrane</keyword>
<dbReference type="AlphaFoldDB" id="A0A1U9K8R4"/>
<accession>A0A1U9K8R4</accession>
<evidence type="ECO:0000313" key="9">
    <source>
        <dbReference type="EMBL" id="AQS56457.1"/>
    </source>
</evidence>
<dbReference type="Pfam" id="PF00528">
    <property type="entry name" value="BPD_transp_1"/>
    <property type="match status" value="1"/>
</dbReference>
<dbReference type="CDD" id="cd06261">
    <property type="entry name" value="TM_PBP2"/>
    <property type="match status" value="1"/>
</dbReference>
<dbReference type="GO" id="GO:0005886">
    <property type="term" value="C:plasma membrane"/>
    <property type="evidence" value="ECO:0007669"/>
    <property type="project" value="UniProtKB-SubCell"/>
</dbReference>
<feature type="transmembrane region" description="Helical" evidence="7">
    <location>
        <begin position="272"/>
        <end position="292"/>
    </location>
</feature>
<dbReference type="OrthoDB" id="152280at2"/>
<dbReference type="RefSeq" id="WP_077720319.1">
    <property type="nucleotide sequence ID" value="NZ_CP019699.1"/>
</dbReference>
<evidence type="ECO:0000256" key="1">
    <source>
        <dbReference type="ARBA" id="ARBA00004651"/>
    </source>
</evidence>
<dbReference type="InterPro" id="IPR051393">
    <property type="entry name" value="ABC_transporter_permease"/>
</dbReference>
<feature type="transmembrane region" description="Helical" evidence="7">
    <location>
        <begin position="209"/>
        <end position="227"/>
    </location>
</feature>
<evidence type="ECO:0000256" key="4">
    <source>
        <dbReference type="ARBA" id="ARBA00022692"/>
    </source>
</evidence>
<keyword evidence="5 7" id="KW-1133">Transmembrane helix</keyword>
<evidence type="ECO:0000259" key="8">
    <source>
        <dbReference type="PROSITE" id="PS50928"/>
    </source>
</evidence>
<keyword evidence="2 7" id="KW-0813">Transport</keyword>
<dbReference type="InterPro" id="IPR000515">
    <property type="entry name" value="MetI-like"/>
</dbReference>
<dbReference type="PANTHER" id="PTHR30193:SF37">
    <property type="entry name" value="INNER MEMBRANE ABC TRANSPORTER PERMEASE PROTEIN YCJO"/>
    <property type="match status" value="1"/>
</dbReference>
<evidence type="ECO:0000313" key="10">
    <source>
        <dbReference type="Proteomes" id="UP000188603"/>
    </source>
</evidence>
<dbReference type="SUPFAM" id="SSF161098">
    <property type="entry name" value="MetI-like"/>
    <property type="match status" value="1"/>
</dbReference>
<dbReference type="GO" id="GO:0055085">
    <property type="term" value="P:transmembrane transport"/>
    <property type="evidence" value="ECO:0007669"/>
    <property type="project" value="InterPro"/>
</dbReference>
<feature type="transmembrane region" description="Helical" evidence="7">
    <location>
        <begin position="170"/>
        <end position="189"/>
    </location>
</feature>
<dbReference type="Proteomes" id="UP000188603">
    <property type="component" value="Chromosome"/>
</dbReference>
<feature type="transmembrane region" description="Helical" evidence="7">
    <location>
        <begin position="239"/>
        <end position="260"/>
    </location>
</feature>
<feature type="transmembrane region" description="Helical" evidence="7">
    <location>
        <begin position="114"/>
        <end position="135"/>
    </location>
</feature>
<feature type="transmembrane region" description="Helical" evidence="7">
    <location>
        <begin position="141"/>
        <end position="158"/>
    </location>
</feature>
<gene>
    <name evidence="9" type="ORF">B0W44_12500</name>
</gene>
<feature type="transmembrane region" description="Helical" evidence="7">
    <location>
        <begin position="16"/>
        <end position="38"/>
    </location>
</feature>
<dbReference type="EMBL" id="CP019699">
    <property type="protein sequence ID" value="AQS56457.1"/>
    <property type="molecule type" value="Genomic_DNA"/>
</dbReference>
<evidence type="ECO:0000256" key="5">
    <source>
        <dbReference type="ARBA" id="ARBA00022989"/>
    </source>
</evidence>
<dbReference type="STRING" id="1471761.B0W44_12500"/>
<comment type="similarity">
    <text evidence="7">Belongs to the binding-protein-dependent transport system permease family.</text>
</comment>
<evidence type="ECO:0000256" key="3">
    <source>
        <dbReference type="ARBA" id="ARBA00022475"/>
    </source>
</evidence>
<evidence type="ECO:0000256" key="2">
    <source>
        <dbReference type="ARBA" id="ARBA00022448"/>
    </source>
</evidence>
<dbReference type="PANTHER" id="PTHR30193">
    <property type="entry name" value="ABC TRANSPORTER PERMEASE PROTEIN"/>
    <property type="match status" value="1"/>
</dbReference>
<name>A0A1U9K8R4_9BACL</name>
<feature type="domain" description="ABC transmembrane type-1" evidence="8">
    <location>
        <begin position="74"/>
        <end position="291"/>
    </location>
</feature>
<evidence type="ECO:0000256" key="6">
    <source>
        <dbReference type="ARBA" id="ARBA00023136"/>
    </source>
</evidence>
<keyword evidence="10" id="KW-1185">Reference proteome</keyword>
<evidence type="ECO:0000256" key="7">
    <source>
        <dbReference type="RuleBase" id="RU363032"/>
    </source>
</evidence>
<keyword evidence="6 7" id="KW-0472">Membrane</keyword>
<sequence length="301" mass="33461">MGDVSRRKRWLQPKDWVGLLFSGPLIIGMAAFAVYPMVAALLLSFQESNGISGTWVGLDNYSRIFRDLAFWRALSNTFYMAALSVLLGTFLSFVLASLINSLPWSRSKNFFKSIFFLPNVVSAVATSILFSFLLYPENTGLLNYVAGLFGIEPVGWFTDPAHSRNSMVLLSLWSSLGYNTIIFFAALQSVPKQLYEAAEVDGADGVKRWWHITIPYVRPIFLFVIIISTINGMKRFTDVWLIGGTAGNPDGTLMTAVLYIYRYAFVSSEMGIASAASYILFLVILVLTGLMLKTNKKASVD</sequence>
<dbReference type="PROSITE" id="PS50928">
    <property type="entry name" value="ABC_TM1"/>
    <property type="match status" value="1"/>
</dbReference>
<feature type="transmembrane region" description="Helical" evidence="7">
    <location>
        <begin position="78"/>
        <end position="102"/>
    </location>
</feature>
<protein>
    <submittedName>
        <fullName evidence="9">ABC transporter permease</fullName>
    </submittedName>
</protein>
<organism evidence="9 10">
    <name type="scientific">Novibacillus thermophilus</name>
    <dbReference type="NCBI Taxonomy" id="1471761"/>
    <lineage>
        <taxon>Bacteria</taxon>
        <taxon>Bacillati</taxon>
        <taxon>Bacillota</taxon>
        <taxon>Bacilli</taxon>
        <taxon>Bacillales</taxon>
        <taxon>Thermoactinomycetaceae</taxon>
        <taxon>Novibacillus</taxon>
    </lineage>
</organism>
<proteinExistence type="inferred from homology"/>
<comment type="subcellular location">
    <subcellularLocation>
        <location evidence="1 7">Cell membrane</location>
        <topology evidence="1 7">Multi-pass membrane protein</topology>
    </subcellularLocation>
</comment>
<dbReference type="Gene3D" id="1.10.3720.10">
    <property type="entry name" value="MetI-like"/>
    <property type="match status" value="1"/>
</dbReference>